<dbReference type="SUPFAM" id="SSF53448">
    <property type="entry name" value="Nucleotide-diphospho-sugar transferases"/>
    <property type="match status" value="1"/>
</dbReference>
<sequence length="182" mass="20852">MLTLGIILVQFGWREWDADHRLPFTYNVTSGAIYAYAAALKRFAPQIKIVHFLGKRKPWLVHYESGSKGLNFLSNYHQEWHDVYSHMLQEHLPDHPKVSQACNQRDSHSMSDVLTYSSCPFVISLGNLGLMVGHNYFFKGSITSARKEMSQLEAWEAGNPDYLGDDSFEKIQKAMESSLLEH</sequence>
<gene>
    <name evidence="1" type="ORF">Mgra_00008633</name>
</gene>
<proteinExistence type="predicted"/>
<dbReference type="OrthoDB" id="2014201at2759"/>
<keyword evidence="2" id="KW-1185">Reference proteome</keyword>
<dbReference type="Gene3D" id="3.90.550.10">
    <property type="entry name" value="Spore Coat Polysaccharide Biosynthesis Protein SpsA, Chain A"/>
    <property type="match status" value="1"/>
</dbReference>
<name>A0A8S9ZF64_9BILA</name>
<organism evidence="1 2">
    <name type="scientific">Meloidogyne graminicola</name>
    <dbReference type="NCBI Taxonomy" id="189291"/>
    <lineage>
        <taxon>Eukaryota</taxon>
        <taxon>Metazoa</taxon>
        <taxon>Ecdysozoa</taxon>
        <taxon>Nematoda</taxon>
        <taxon>Chromadorea</taxon>
        <taxon>Rhabditida</taxon>
        <taxon>Tylenchina</taxon>
        <taxon>Tylenchomorpha</taxon>
        <taxon>Tylenchoidea</taxon>
        <taxon>Meloidogynidae</taxon>
        <taxon>Meloidogyninae</taxon>
        <taxon>Meloidogyne</taxon>
    </lineage>
</organism>
<protein>
    <submittedName>
        <fullName evidence="1">Uncharacterized protein</fullName>
    </submittedName>
</protein>
<comment type="caution">
    <text evidence="1">The sequence shown here is derived from an EMBL/GenBank/DDBJ whole genome shotgun (WGS) entry which is preliminary data.</text>
</comment>
<dbReference type="AlphaFoldDB" id="A0A8S9ZF64"/>
<reference evidence="1" key="1">
    <citation type="journal article" date="2020" name="Ecol. Evol.">
        <title>Genome structure and content of the rice root-knot nematode (Meloidogyne graminicola).</title>
        <authorList>
            <person name="Phan N.T."/>
            <person name="Danchin E.G.J."/>
            <person name="Klopp C."/>
            <person name="Perfus-Barbeoch L."/>
            <person name="Kozlowski D.K."/>
            <person name="Koutsovoulos G.D."/>
            <person name="Lopez-Roques C."/>
            <person name="Bouchez O."/>
            <person name="Zahm M."/>
            <person name="Besnard G."/>
            <person name="Bellafiore S."/>
        </authorList>
    </citation>
    <scope>NUCLEOTIDE SEQUENCE</scope>
    <source>
        <strain evidence="1">VN-18</strain>
    </source>
</reference>
<evidence type="ECO:0000313" key="2">
    <source>
        <dbReference type="Proteomes" id="UP000605970"/>
    </source>
</evidence>
<dbReference type="PANTHER" id="PTHR11183">
    <property type="entry name" value="GLYCOGENIN SUBFAMILY MEMBER"/>
    <property type="match status" value="1"/>
</dbReference>
<evidence type="ECO:0000313" key="1">
    <source>
        <dbReference type="EMBL" id="KAF7631139.1"/>
    </source>
</evidence>
<accession>A0A8S9ZF64</accession>
<dbReference type="Proteomes" id="UP000605970">
    <property type="component" value="Unassembled WGS sequence"/>
</dbReference>
<dbReference type="InterPro" id="IPR029044">
    <property type="entry name" value="Nucleotide-diphossugar_trans"/>
</dbReference>
<dbReference type="InterPro" id="IPR050587">
    <property type="entry name" value="GNT1/Glycosyltrans_8"/>
</dbReference>
<dbReference type="EMBL" id="JABEBT010000117">
    <property type="protein sequence ID" value="KAF7631139.1"/>
    <property type="molecule type" value="Genomic_DNA"/>
</dbReference>